<evidence type="ECO:0000256" key="2">
    <source>
        <dbReference type="ARBA" id="ARBA00004336"/>
    </source>
</evidence>
<keyword evidence="13 20" id="KW-1133">Transmembrane helix</keyword>
<evidence type="ECO:0000256" key="11">
    <source>
        <dbReference type="ARBA" id="ARBA00022879"/>
    </source>
</evidence>
<keyword evidence="15" id="KW-0325">Glycoprotein</keyword>
<dbReference type="Pfam" id="PF00423">
    <property type="entry name" value="HN"/>
    <property type="match status" value="1"/>
</dbReference>
<feature type="disulfide bond" evidence="18">
    <location>
        <begin position="551"/>
        <end position="562"/>
    </location>
</feature>
<dbReference type="GlyCosmos" id="Q9E7M7">
    <property type="glycosylation" value="1 site, No reported glycans"/>
</dbReference>
<dbReference type="Gene3D" id="1.20.5.110">
    <property type="match status" value="1"/>
</dbReference>
<evidence type="ECO:0000256" key="8">
    <source>
        <dbReference type="ARBA" id="ARBA00022804"/>
    </source>
</evidence>
<keyword evidence="8" id="KW-1161">Viral attachment to host cell</keyword>
<keyword evidence="12" id="KW-0735">Signal-anchor</keyword>
<dbReference type="GO" id="GO:0046718">
    <property type="term" value="P:symbiont entry into host cell"/>
    <property type="evidence" value="ECO:0007669"/>
    <property type="project" value="UniProtKB-KW"/>
</dbReference>
<keyword evidence="18" id="KW-1015">Disulfide bond</keyword>
<evidence type="ECO:0000256" key="3">
    <source>
        <dbReference type="ARBA" id="ARBA00007701"/>
    </source>
</evidence>
<evidence type="ECO:0000256" key="17">
    <source>
        <dbReference type="PIRSR" id="PIRSR001072-1"/>
    </source>
</evidence>
<protein>
    <submittedName>
        <fullName evidence="21">Hemagglutinin-neuraminidase glycoprotein</fullName>
    </submittedName>
</protein>
<organism evidence="21">
    <name type="scientific">Chimeric human parainfluenza virus rPIV3-2</name>
    <dbReference type="NCBI Taxonomy" id="114976"/>
    <lineage>
        <taxon>Viruses</taxon>
        <taxon>Riboviria</taxon>
        <taxon>Orthornavirae</taxon>
        <taxon>Negarnaviricota</taxon>
        <taxon>Haploviricotina</taxon>
        <taxon>Monjiviricetes</taxon>
        <taxon>Mononegavirales</taxon>
        <taxon>Paramyxoviridae</taxon>
    </lineage>
</organism>
<dbReference type="SUPFAM" id="SSF50939">
    <property type="entry name" value="Sialidases"/>
    <property type="match status" value="1"/>
</dbReference>
<comment type="similarity">
    <text evidence="3 19">Belongs to the paramyxoviruses hemagglutinin-neuraminidase family.</text>
</comment>
<keyword evidence="6" id="KW-0945">Host-virus interaction</keyword>
<dbReference type="InterPro" id="IPR016285">
    <property type="entry name" value="Hemagglutn-neuramid"/>
</dbReference>
<sequence length="587" mass="65300">MEYWKHTNHGKDAGNELETSMATHGNKLTNKIIYILWTIILVLLSIVFIIVLINSIHEIIHLDVSSGLMNSDESQQGIIQPIIESLKSLIALANQILYNVAIVIPLKIDSIETVILSALKDMHTGSMSNANCTPGNLLLHDAAYINGINKFLVLESYNGTPKYGPLLNIPSFIPSATSPHGCTRIPSFSLIKTHWCYTHNVMLGDCLDFTASNQYLSMGIIQQSAAGFPIFRTMKTIYLSDGINRKSCSVTAIPGGCVLYCYVATRSEKEDYATTDLAELRLAFYYYNDTFIERVISLPNTTGQWATINPAVGSGIYHLGFILFPVYGGLINGTTSYNEQSSRYFIPKHPNITCAGNSSKQAAIARSSYVIRYHSNRLIQSAVLICPLSDMHTEECNLVMFNNSQVMMGAEGRLYVIGNNLYYYQRSSSWWSASLFYRINTDFSKGIPPIIEAQWVPSYQVPRPGVMPCNATSFCPANCITGVYADVWPLNDPELMSRNALNPNYRFAGAFLKNESNRTNPTFYTASANSLLNTTGFNNTNHKAAYTSSTCFKNTGTQKIYCLIIIEMGSSLLGEFQIIPFLRELML</sequence>
<dbReference type="InterPro" id="IPR000665">
    <property type="entry name" value="Hemagglutn/HN"/>
</dbReference>
<feature type="disulfide bond" evidence="18">
    <location>
        <begin position="386"/>
        <end position="396"/>
    </location>
</feature>
<keyword evidence="5 19" id="KW-0348">Hemagglutinin</keyword>
<comment type="subcellular location">
    <subcellularLocation>
        <location evidence="2">Host cell membrane</location>
        <topology evidence="2">Single-pass type II membrane protein</topology>
    </subcellularLocation>
    <subcellularLocation>
        <location evidence="1">Virion membrane</location>
        <topology evidence="1">Single-pass type II membrane protein</topology>
    </subcellularLocation>
</comment>
<dbReference type="GO" id="GO:0020002">
    <property type="term" value="C:host cell plasma membrane"/>
    <property type="evidence" value="ECO:0007669"/>
    <property type="project" value="UniProtKB-SubCell"/>
</dbReference>
<evidence type="ECO:0000256" key="13">
    <source>
        <dbReference type="ARBA" id="ARBA00022989"/>
    </source>
</evidence>
<evidence type="ECO:0000256" key="9">
    <source>
        <dbReference type="ARBA" id="ARBA00022844"/>
    </source>
</evidence>
<keyword evidence="14 20" id="KW-0472">Membrane</keyword>
<evidence type="ECO:0000256" key="19">
    <source>
        <dbReference type="RuleBase" id="RU004216"/>
    </source>
</evidence>
<feature type="disulfide bond" evidence="18">
    <location>
        <begin position="182"/>
        <end position="206"/>
    </location>
</feature>
<feature type="disulfide bond" evidence="18">
    <location>
        <begin position="248"/>
        <end position="261"/>
    </location>
</feature>
<dbReference type="GO" id="GO:0046789">
    <property type="term" value="F:host cell surface receptor binding"/>
    <property type="evidence" value="ECO:0007669"/>
    <property type="project" value="InterPro"/>
</dbReference>
<evidence type="ECO:0000256" key="20">
    <source>
        <dbReference type="SAM" id="Phobius"/>
    </source>
</evidence>
<evidence type="ECO:0000256" key="1">
    <source>
        <dbReference type="ARBA" id="ARBA00004208"/>
    </source>
</evidence>
<dbReference type="CDD" id="cd15469">
    <property type="entry name" value="HN"/>
    <property type="match status" value="1"/>
</dbReference>
<dbReference type="GO" id="GO:0019031">
    <property type="term" value="C:viral envelope"/>
    <property type="evidence" value="ECO:0007669"/>
    <property type="project" value="UniProtKB-KW"/>
</dbReference>
<keyword evidence="7 20" id="KW-0812">Transmembrane</keyword>
<reference evidence="21" key="1">
    <citation type="journal article" date="2000" name="J. Virol.">
        <title>Replacement of the ectodomains of the hemagglutinin-neuraminidase and fusion glycoproteins of recombinant parainfluenza virus type 3 (PIV3) with their counterparts from PIV2 yields attenuated PIV2 vaccine candidates.</title>
        <authorList>
            <person name="Tao T."/>
            <person name="Skiadopoulos M.H."/>
            <person name="Davoodi F."/>
            <person name="Riggs J.M."/>
            <person name="Collins P.L."/>
            <person name="Murphy B.R."/>
        </authorList>
    </citation>
    <scope>NUCLEOTIDE SEQUENCE</scope>
    <source>
        <strain evidence="21">2TM</strain>
    </source>
</reference>
<keyword evidence="16" id="KW-1160">Virus entry into host cell</keyword>
<keyword evidence="4" id="KW-1032">Host cell membrane</keyword>
<evidence type="ECO:0000256" key="4">
    <source>
        <dbReference type="ARBA" id="ARBA00022511"/>
    </source>
</evidence>
<feature type="transmembrane region" description="Helical" evidence="20">
    <location>
        <begin position="32"/>
        <end position="53"/>
    </location>
</feature>
<evidence type="ECO:0000256" key="18">
    <source>
        <dbReference type="PIRSR" id="PIRSR001072-2"/>
    </source>
</evidence>
<gene>
    <name evidence="21" type="primary">HN</name>
</gene>
<dbReference type="GO" id="GO:0019062">
    <property type="term" value="P:virion attachment to host cell"/>
    <property type="evidence" value="ECO:0007669"/>
    <property type="project" value="UniProtKB-KW"/>
</dbReference>
<evidence type="ECO:0000256" key="7">
    <source>
        <dbReference type="ARBA" id="ARBA00022692"/>
    </source>
</evidence>
<dbReference type="InterPro" id="IPR036278">
    <property type="entry name" value="Sialidase_sf"/>
</dbReference>
<evidence type="ECO:0000313" key="21">
    <source>
        <dbReference type="EMBL" id="AAG10688.1"/>
    </source>
</evidence>
<name>Q9E7M7_9MONO</name>
<feature type="disulfide bond" evidence="18">
    <location>
        <begin position="469"/>
        <end position="479"/>
    </location>
</feature>
<evidence type="ECO:0000256" key="16">
    <source>
        <dbReference type="ARBA" id="ARBA00023296"/>
    </source>
</evidence>
<dbReference type="EMBL" id="AF213354">
    <property type="protein sequence ID" value="AAG10688.1"/>
    <property type="molecule type" value="Genomic_RNA"/>
</dbReference>
<evidence type="ECO:0000256" key="12">
    <source>
        <dbReference type="ARBA" id="ARBA00022968"/>
    </source>
</evidence>
<evidence type="ECO:0000256" key="15">
    <source>
        <dbReference type="ARBA" id="ARBA00023180"/>
    </source>
</evidence>
<feature type="disulfide bond" evidence="18">
    <location>
        <begin position="196"/>
        <end position="257"/>
    </location>
</feature>
<evidence type="ECO:0000256" key="6">
    <source>
        <dbReference type="ARBA" id="ARBA00022581"/>
    </source>
</evidence>
<dbReference type="PIRSF" id="PIRSF001072">
    <property type="entry name" value="Hemagglut-neuramid_paramyxoV"/>
    <property type="match status" value="1"/>
</dbReference>
<evidence type="ECO:0000256" key="14">
    <source>
        <dbReference type="ARBA" id="ARBA00023136"/>
    </source>
</evidence>
<evidence type="ECO:0000256" key="5">
    <source>
        <dbReference type="ARBA" id="ARBA00022546"/>
    </source>
</evidence>
<proteinExistence type="inferred from homology"/>
<dbReference type="GO" id="GO:0055036">
    <property type="term" value="C:virion membrane"/>
    <property type="evidence" value="ECO:0007669"/>
    <property type="project" value="UniProtKB-SubCell"/>
</dbReference>
<feature type="glycosylation site" description="N-linked (GlcNAc...) asparagine; by host" evidence="17">
    <location>
        <position position="288"/>
    </location>
</feature>
<keyword evidence="11 19" id="KW-0261">Viral envelope protein</keyword>
<dbReference type="GO" id="GO:0004308">
    <property type="term" value="F:exo-alpha-sialidase activity"/>
    <property type="evidence" value="ECO:0007669"/>
    <property type="project" value="InterPro"/>
</dbReference>
<accession>Q9E7M7</accession>
<keyword evidence="9" id="KW-0946">Virion</keyword>
<evidence type="ECO:0000256" key="10">
    <source>
        <dbReference type="ARBA" id="ARBA00022870"/>
    </source>
</evidence>
<keyword evidence="10" id="KW-1043">Host membrane</keyword>
<dbReference type="Gene3D" id="2.120.10.10">
    <property type="match status" value="1"/>
</dbReference>